<feature type="transmembrane region" description="Helical" evidence="1">
    <location>
        <begin position="145"/>
        <end position="170"/>
    </location>
</feature>
<organism evidence="2 3">
    <name type="scientific">Halapricum desulfuricans</name>
    <dbReference type="NCBI Taxonomy" id="2841257"/>
    <lineage>
        <taxon>Archaea</taxon>
        <taxon>Methanobacteriati</taxon>
        <taxon>Methanobacteriota</taxon>
        <taxon>Stenosarchaea group</taxon>
        <taxon>Halobacteria</taxon>
        <taxon>Halobacteriales</taxon>
        <taxon>Haloarculaceae</taxon>
        <taxon>Halapricum</taxon>
    </lineage>
</organism>
<feature type="transmembrane region" description="Helical" evidence="1">
    <location>
        <begin position="176"/>
        <end position="194"/>
    </location>
</feature>
<proteinExistence type="predicted"/>
<accession>A0A897NKC9</accession>
<keyword evidence="1" id="KW-1133">Transmembrane helix</keyword>
<reference evidence="2" key="1">
    <citation type="submission" date="2020-11" db="EMBL/GenBank/DDBJ databases">
        <title>Carbohydrate-dependent, anaerobic sulfur respiration: A novel catabolism in halophilic archaea.</title>
        <authorList>
            <person name="Sorokin D.Y."/>
            <person name="Messina E."/>
            <person name="Smedile F."/>
            <person name="La Cono V."/>
            <person name="Hallsworth J.E."/>
            <person name="Yakimov M.M."/>
        </authorList>
    </citation>
    <scope>NUCLEOTIDE SEQUENCE</scope>
    <source>
        <strain evidence="2">HSR-Bgl</strain>
    </source>
</reference>
<evidence type="ECO:0000313" key="2">
    <source>
        <dbReference type="EMBL" id="QSG13192.1"/>
    </source>
</evidence>
<dbReference type="AlphaFoldDB" id="A0A897NKC9"/>
<gene>
    <name evidence="2" type="ORF">HSBGL_2796</name>
</gene>
<protein>
    <submittedName>
        <fullName evidence="2">Putative membrane protein</fullName>
    </submittedName>
</protein>
<evidence type="ECO:0000313" key="3">
    <source>
        <dbReference type="Proteomes" id="UP000663305"/>
    </source>
</evidence>
<feature type="transmembrane region" description="Helical" evidence="1">
    <location>
        <begin position="242"/>
        <end position="267"/>
    </location>
</feature>
<feature type="transmembrane region" description="Helical" evidence="1">
    <location>
        <begin position="97"/>
        <end position="124"/>
    </location>
</feature>
<evidence type="ECO:0000256" key="1">
    <source>
        <dbReference type="SAM" id="Phobius"/>
    </source>
</evidence>
<sequence length="282" mass="30268">MLWERWVPIVEYGEYVSEGVDHLEELAALLAFPVVLSLLNQSAIRTAVSHRGQYFGVTFPFPAPIADLWTFVSLPSTDGISLETARGVGLLLPLSSIGLLLLAGTIGYAVLQGVFIAAYLGSIAQYRQYGDYDIVANLRRYAGRYIALSLLLFGVVALSVALVLFSVVFLLATVPAVLAVTYLFWGSWFLVCTTDADTFDALRESYRLATAGSEYARWSAFHLLVSAIFSVFLSGLVVNGGFVGITLGLVIAVPVGFVLTVASLSVVEDIAVPDRVAQSAAS</sequence>
<keyword evidence="1" id="KW-0472">Membrane</keyword>
<name>A0A897NKC9_9EURY</name>
<dbReference type="Proteomes" id="UP000663305">
    <property type="component" value="Chromosome"/>
</dbReference>
<keyword evidence="1" id="KW-0812">Transmembrane</keyword>
<dbReference type="EMBL" id="CP064789">
    <property type="protein sequence ID" value="QSG13192.1"/>
    <property type="molecule type" value="Genomic_DNA"/>
</dbReference>
<feature type="transmembrane region" description="Helical" evidence="1">
    <location>
        <begin position="215"/>
        <end position="236"/>
    </location>
</feature>